<comment type="caution">
    <text evidence="1">The sequence shown here is derived from an EMBL/GenBank/DDBJ whole genome shotgun (WGS) entry which is preliminary data.</text>
</comment>
<proteinExistence type="predicted"/>
<accession>A0A8T1VGM8</accession>
<evidence type="ECO:0000313" key="2">
    <source>
        <dbReference type="Proteomes" id="UP000693981"/>
    </source>
</evidence>
<organism evidence="1 2">
    <name type="scientific">Phytophthora boehmeriae</name>
    <dbReference type="NCBI Taxonomy" id="109152"/>
    <lineage>
        <taxon>Eukaryota</taxon>
        <taxon>Sar</taxon>
        <taxon>Stramenopiles</taxon>
        <taxon>Oomycota</taxon>
        <taxon>Peronosporomycetes</taxon>
        <taxon>Peronosporales</taxon>
        <taxon>Peronosporaceae</taxon>
        <taxon>Phytophthora</taxon>
    </lineage>
</organism>
<dbReference type="AlphaFoldDB" id="A0A8T1VGM8"/>
<evidence type="ECO:0000313" key="1">
    <source>
        <dbReference type="EMBL" id="KAG7380221.1"/>
    </source>
</evidence>
<name>A0A8T1VGM8_9STRA</name>
<reference evidence="1" key="1">
    <citation type="submission" date="2021-02" db="EMBL/GenBank/DDBJ databases">
        <authorList>
            <person name="Palmer J.M."/>
        </authorList>
    </citation>
    <scope>NUCLEOTIDE SEQUENCE</scope>
    <source>
        <strain evidence="1">SCRP23</strain>
    </source>
</reference>
<protein>
    <submittedName>
        <fullName evidence="1">Formate dehydrogenase (NAD+)</fullName>
    </submittedName>
</protein>
<gene>
    <name evidence="1" type="primary">FDH1_3</name>
    <name evidence="1" type="ORF">PHYBOEH_011532</name>
</gene>
<dbReference type="EMBL" id="JAGDFL010000884">
    <property type="protein sequence ID" value="KAG7380221.1"/>
    <property type="molecule type" value="Genomic_DNA"/>
</dbReference>
<dbReference type="OrthoDB" id="125722at2759"/>
<sequence length="237" mass="27537">MSEYTLCSIQSGRPLQDVIYLKDDEQSRHPCNSMDEEHRYEAENGDFCSTHFTVTQYEEAQSAKQVFDLVLSYICNIEKIDHTTIREDDGGDDKGVVQNRLVSTTYKNVKMESNTVMFSQYYDGTLDKRKCPGDSGYWLIVADFVDEDEQHPYLPDQRVRRDVNAVLEIREFVPQHPKSVAGGLPSCKPMVVLCRWVQNRMHYPSFPDCTEGWHELRMDLWGRALHHTIAENLRPRP</sequence>
<dbReference type="Proteomes" id="UP000693981">
    <property type="component" value="Unassembled WGS sequence"/>
</dbReference>
<keyword evidence="2" id="KW-1185">Reference proteome</keyword>